<dbReference type="CDD" id="cd04182">
    <property type="entry name" value="GT_2_like_f"/>
    <property type="match status" value="1"/>
</dbReference>
<proteinExistence type="predicted"/>
<dbReference type="PANTHER" id="PTHR43777">
    <property type="entry name" value="MOLYBDENUM COFACTOR CYTIDYLYLTRANSFERASE"/>
    <property type="match status" value="1"/>
</dbReference>
<evidence type="ECO:0000313" key="3">
    <source>
        <dbReference type="Proteomes" id="UP000505377"/>
    </source>
</evidence>
<dbReference type="InterPro" id="IPR029044">
    <property type="entry name" value="Nucleotide-diphossugar_trans"/>
</dbReference>
<dbReference type="Gene3D" id="3.90.550.10">
    <property type="entry name" value="Spore Coat Polysaccharide Biosynthesis Protein SpsA, Chain A"/>
    <property type="match status" value="1"/>
</dbReference>
<evidence type="ECO:0000313" key="2">
    <source>
        <dbReference type="EMBL" id="QJY46185.1"/>
    </source>
</evidence>
<dbReference type="SUPFAM" id="SSF53448">
    <property type="entry name" value="Nucleotide-diphospho-sugar transferases"/>
    <property type="match status" value="1"/>
</dbReference>
<dbReference type="Proteomes" id="UP000505377">
    <property type="component" value="Chromosome"/>
</dbReference>
<reference evidence="2 3" key="1">
    <citation type="submission" date="2020-05" db="EMBL/GenBank/DDBJ databases">
        <authorList>
            <person name="Mo P."/>
        </authorList>
    </citation>
    <scope>NUCLEOTIDE SEQUENCE [LARGE SCALE GENOMIC DNA]</scope>
    <source>
        <strain evidence="2 3">Gen01</strain>
    </source>
</reference>
<dbReference type="GO" id="GO:0016779">
    <property type="term" value="F:nucleotidyltransferase activity"/>
    <property type="evidence" value="ECO:0007669"/>
    <property type="project" value="UniProtKB-ARBA"/>
</dbReference>
<dbReference type="InterPro" id="IPR025877">
    <property type="entry name" value="MobA-like_NTP_Trfase"/>
</dbReference>
<evidence type="ECO:0000259" key="1">
    <source>
        <dbReference type="Pfam" id="PF12804"/>
    </source>
</evidence>
<dbReference type="KEGG" id="pbro:HOP40_10540"/>
<dbReference type="EMBL" id="CP053564">
    <property type="protein sequence ID" value="QJY46185.1"/>
    <property type="molecule type" value="Genomic_DNA"/>
</dbReference>
<dbReference type="Pfam" id="PF12804">
    <property type="entry name" value="NTP_transf_3"/>
    <property type="match status" value="1"/>
</dbReference>
<dbReference type="AlphaFoldDB" id="A0A6M6JGA1"/>
<keyword evidence="3" id="KW-1185">Reference proteome</keyword>
<dbReference type="PANTHER" id="PTHR43777:SF1">
    <property type="entry name" value="MOLYBDENUM COFACTOR CYTIDYLYLTRANSFERASE"/>
    <property type="match status" value="1"/>
</dbReference>
<feature type="domain" description="MobA-like NTP transferase" evidence="1">
    <location>
        <begin position="1"/>
        <end position="153"/>
    </location>
</feature>
<gene>
    <name evidence="2" type="ORF">HOP40_10540</name>
</gene>
<organism evidence="2 3">
    <name type="scientific">Pseudonocardia broussonetiae</name>
    <dbReference type="NCBI Taxonomy" id="2736640"/>
    <lineage>
        <taxon>Bacteria</taxon>
        <taxon>Bacillati</taxon>
        <taxon>Actinomycetota</taxon>
        <taxon>Actinomycetes</taxon>
        <taxon>Pseudonocardiales</taxon>
        <taxon>Pseudonocardiaceae</taxon>
        <taxon>Pseudonocardia</taxon>
    </lineage>
</organism>
<protein>
    <submittedName>
        <fullName evidence="2">Nucleotidyltransferase family protein</fullName>
    </submittedName>
</protein>
<name>A0A6M6JGA1_9PSEU</name>
<accession>A0A6M6JGA1</accession>
<keyword evidence="2" id="KW-0808">Transferase</keyword>
<sequence>MGRPKALVEIDGEPLVRRALRVLADGGCAPLVVVLGAAADDVRAVLPAGVRAVEAPDWESGMGASLRAGLSALGGAGPDAGSDAALVHLVDLPGVTAEAVARLVAGDVGPAALRRAAYAGRLAHPVLLGRDHWPAVAGSATGDAGARAYLRDNPDVEPVECGDVAVPDDVDTPEALARFTAQSSR</sequence>